<evidence type="ECO:0000256" key="1">
    <source>
        <dbReference type="SAM" id="Phobius"/>
    </source>
</evidence>
<name>A0A238ZXZ3_9BACT</name>
<keyword evidence="1" id="KW-1133">Transmembrane helix</keyword>
<organism evidence="2 3">
    <name type="scientific">Hymenobacter mucosus</name>
    <dbReference type="NCBI Taxonomy" id="1411120"/>
    <lineage>
        <taxon>Bacteria</taxon>
        <taxon>Pseudomonadati</taxon>
        <taxon>Bacteroidota</taxon>
        <taxon>Cytophagia</taxon>
        <taxon>Cytophagales</taxon>
        <taxon>Hymenobacteraceae</taxon>
        <taxon>Hymenobacter</taxon>
    </lineage>
</organism>
<feature type="transmembrane region" description="Helical" evidence="1">
    <location>
        <begin position="243"/>
        <end position="262"/>
    </location>
</feature>
<evidence type="ECO:0000313" key="3">
    <source>
        <dbReference type="Proteomes" id="UP000198310"/>
    </source>
</evidence>
<proteinExistence type="predicted"/>
<dbReference type="EMBL" id="FZNS01000010">
    <property type="protein sequence ID" value="SNR87758.1"/>
    <property type="molecule type" value="Genomic_DNA"/>
</dbReference>
<feature type="transmembrane region" description="Helical" evidence="1">
    <location>
        <begin position="313"/>
        <end position="334"/>
    </location>
</feature>
<feature type="transmembrane region" description="Helical" evidence="1">
    <location>
        <begin position="218"/>
        <end position="237"/>
    </location>
</feature>
<keyword evidence="3" id="KW-1185">Reference proteome</keyword>
<reference evidence="3" key="1">
    <citation type="submission" date="2017-06" db="EMBL/GenBank/DDBJ databases">
        <authorList>
            <person name="Varghese N."/>
            <person name="Submissions S."/>
        </authorList>
    </citation>
    <scope>NUCLEOTIDE SEQUENCE [LARGE SCALE GENOMIC DNA]</scope>
    <source>
        <strain evidence="3">DSM 28041</strain>
    </source>
</reference>
<protein>
    <recommendedName>
        <fullName evidence="4">Peptide zinc metalloprotease protein</fullName>
    </recommendedName>
</protein>
<dbReference type="AlphaFoldDB" id="A0A238ZXZ3"/>
<feature type="transmembrane region" description="Helical" evidence="1">
    <location>
        <begin position="188"/>
        <end position="206"/>
    </location>
</feature>
<accession>A0A238ZXZ3</accession>
<evidence type="ECO:0008006" key="4">
    <source>
        <dbReference type="Google" id="ProtNLM"/>
    </source>
</evidence>
<gene>
    <name evidence="2" type="ORF">SAMN06269173_11038</name>
</gene>
<evidence type="ECO:0000313" key="2">
    <source>
        <dbReference type="EMBL" id="SNR87758.1"/>
    </source>
</evidence>
<keyword evidence="1" id="KW-0472">Membrane</keyword>
<sequence>MLLVDNTRLSAFDKQTWLITAPSGQYVRVNADAAELYRILLQSPTIAQALERFNQTFQTAFDIEQFTRLITGRFGGCSLLRDEPVPPVDARSLLDHIALQIPLLSPTAAGLLAVPLRPLYRPAVFWPLVAAQIGLLGGILLKSTPIRGAGIAEYAVVIPLLYGSVLLHEVGHIAACARLGIRHGGIGFGFYAYVFPVLFADITGIWEASRHQRMIANLGGIVAQLLLATGLALAYVATDSHALLLASTTITVSAIWQFNPFVRRDGYWMLADLTNQPNLLLSATQVVREAFTRASALRVLTSRGKVLLRPKMALLLYGLGNSFFFVLLLSLTLFHHGEAILRLPAQVPTLLMGLLQGTAAISEQQLIAAAFYLVWGRLLASYLLRRCAAANTLTPPILAE</sequence>
<dbReference type="Proteomes" id="UP000198310">
    <property type="component" value="Unassembled WGS sequence"/>
</dbReference>
<keyword evidence="1" id="KW-0812">Transmembrane</keyword>
<feature type="transmembrane region" description="Helical" evidence="1">
    <location>
        <begin position="123"/>
        <end position="141"/>
    </location>
</feature>
<feature type="transmembrane region" description="Helical" evidence="1">
    <location>
        <begin position="354"/>
        <end position="375"/>
    </location>
</feature>
<feature type="transmembrane region" description="Helical" evidence="1">
    <location>
        <begin position="148"/>
        <end position="168"/>
    </location>
</feature>
<dbReference type="RefSeq" id="WP_089333716.1">
    <property type="nucleotide sequence ID" value="NZ_FZNS01000010.1"/>
</dbReference>